<dbReference type="AlphaFoldDB" id="A0A0V1F6G7"/>
<dbReference type="Proteomes" id="UP000054995">
    <property type="component" value="Unassembled WGS sequence"/>
</dbReference>
<gene>
    <name evidence="1" type="ORF">T4D_13614</name>
</gene>
<evidence type="ECO:0000313" key="1">
    <source>
        <dbReference type="EMBL" id="KRY81655.1"/>
    </source>
</evidence>
<evidence type="ECO:0000313" key="2">
    <source>
        <dbReference type="Proteomes" id="UP000054995"/>
    </source>
</evidence>
<sequence>METVPADCRYGSPEPAGHFFVMPLKWPGAPEAVTLFFIVRKPDRTMDECPEKLSTSFIRVSRAPRTSDLPPRSPSARIYKPGVCDDVSLFTCVRCDIESNKSLYKAFAFSSGR</sequence>
<dbReference type="EMBL" id="JYDT01000212">
    <property type="protein sequence ID" value="KRY81655.1"/>
    <property type="molecule type" value="Genomic_DNA"/>
</dbReference>
<name>A0A0V1F6G7_TRIPS</name>
<accession>A0A0V1F6G7</accession>
<organism evidence="1 2">
    <name type="scientific">Trichinella pseudospiralis</name>
    <name type="common">Parasitic roundworm</name>
    <dbReference type="NCBI Taxonomy" id="6337"/>
    <lineage>
        <taxon>Eukaryota</taxon>
        <taxon>Metazoa</taxon>
        <taxon>Ecdysozoa</taxon>
        <taxon>Nematoda</taxon>
        <taxon>Enoplea</taxon>
        <taxon>Dorylaimia</taxon>
        <taxon>Trichinellida</taxon>
        <taxon>Trichinellidae</taxon>
        <taxon>Trichinella</taxon>
    </lineage>
</organism>
<reference evidence="1 2" key="1">
    <citation type="submission" date="2015-01" db="EMBL/GenBank/DDBJ databases">
        <title>Evolution of Trichinella species and genotypes.</title>
        <authorList>
            <person name="Korhonen P.K."/>
            <person name="Edoardo P."/>
            <person name="Giuseppe L.R."/>
            <person name="Gasser R.B."/>
        </authorList>
    </citation>
    <scope>NUCLEOTIDE SEQUENCE [LARGE SCALE GENOMIC DNA]</scope>
    <source>
        <strain evidence="1">ISS470</strain>
    </source>
</reference>
<comment type="caution">
    <text evidence="1">The sequence shown here is derived from an EMBL/GenBank/DDBJ whole genome shotgun (WGS) entry which is preliminary data.</text>
</comment>
<keyword evidence="2" id="KW-1185">Reference proteome</keyword>
<protein>
    <submittedName>
        <fullName evidence="1">Uncharacterized protein</fullName>
    </submittedName>
</protein>
<proteinExistence type="predicted"/>